<organism evidence="1 2">
    <name type="scientific">Trachymyrmex cornetzi</name>
    <dbReference type="NCBI Taxonomy" id="471704"/>
    <lineage>
        <taxon>Eukaryota</taxon>
        <taxon>Metazoa</taxon>
        <taxon>Ecdysozoa</taxon>
        <taxon>Arthropoda</taxon>
        <taxon>Hexapoda</taxon>
        <taxon>Insecta</taxon>
        <taxon>Pterygota</taxon>
        <taxon>Neoptera</taxon>
        <taxon>Endopterygota</taxon>
        <taxon>Hymenoptera</taxon>
        <taxon>Apocrita</taxon>
        <taxon>Aculeata</taxon>
        <taxon>Formicoidea</taxon>
        <taxon>Formicidae</taxon>
        <taxon>Myrmicinae</taxon>
        <taxon>Trachymyrmex</taxon>
    </lineage>
</organism>
<evidence type="ECO:0000313" key="2">
    <source>
        <dbReference type="Proteomes" id="UP000078492"/>
    </source>
</evidence>
<reference evidence="1 2" key="1">
    <citation type="submission" date="2015-09" db="EMBL/GenBank/DDBJ databases">
        <title>Trachymyrmex cornetzi WGS genome.</title>
        <authorList>
            <person name="Nygaard S."/>
            <person name="Hu H."/>
            <person name="Boomsma J."/>
            <person name="Zhang G."/>
        </authorList>
    </citation>
    <scope>NUCLEOTIDE SEQUENCE [LARGE SCALE GENOMIC DNA]</scope>
    <source>
        <strain evidence="1">Tcor2-1</strain>
        <tissue evidence="1">Whole body</tissue>
    </source>
</reference>
<sequence length="118" mass="12789">STSECGGSIQSDAHTFARTKNFYSSSIRLKILSRIFCGHSTLNCESLSLKPTLRLLLNVIWLQPIVLLYVLDVLDIPRPPPPYAALKITGRPCFMQNSIASSELVTGPSVPGTMGTPA</sequence>
<name>A0A195DEJ1_9HYME</name>
<dbReference type="AlphaFoldDB" id="A0A195DEJ1"/>
<evidence type="ECO:0000313" key="1">
    <source>
        <dbReference type="EMBL" id="KYN11296.1"/>
    </source>
</evidence>
<protein>
    <submittedName>
        <fullName evidence="1">Uncharacterized protein</fullName>
    </submittedName>
</protein>
<feature type="non-terminal residue" evidence="1">
    <location>
        <position position="1"/>
    </location>
</feature>
<accession>A0A195DEJ1</accession>
<proteinExistence type="predicted"/>
<dbReference type="Proteomes" id="UP000078492">
    <property type="component" value="Unassembled WGS sequence"/>
</dbReference>
<keyword evidence="2" id="KW-1185">Reference proteome</keyword>
<dbReference type="EMBL" id="KQ980934">
    <property type="protein sequence ID" value="KYN11296.1"/>
    <property type="molecule type" value="Genomic_DNA"/>
</dbReference>
<gene>
    <name evidence="1" type="ORF">ALC57_16507</name>
</gene>